<keyword evidence="2" id="KW-1185">Reference proteome</keyword>
<dbReference type="RefSeq" id="WP_343132229.1">
    <property type="nucleotide sequence ID" value="NZ_JBCITK010000002.1"/>
</dbReference>
<reference evidence="1 2" key="1">
    <citation type="submission" date="2024-03" db="EMBL/GenBank/DDBJ databases">
        <title>Bacilli Hybrid Assemblies.</title>
        <authorList>
            <person name="Kovac J."/>
        </authorList>
    </citation>
    <scope>NUCLEOTIDE SEQUENCE [LARGE SCALE GENOMIC DNA]</scope>
    <source>
        <strain evidence="1 2">FSL R7-0666</strain>
    </source>
</reference>
<evidence type="ECO:0000313" key="1">
    <source>
        <dbReference type="EMBL" id="MEN0645562.1"/>
    </source>
</evidence>
<dbReference type="Proteomes" id="UP001418796">
    <property type="component" value="Unassembled WGS sequence"/>
</dbReference>
<dbReference type="EMBL" id="JBCITK010000002">
    <property type="protein sequence ID" value="MEN0645562.1"/>
    <property type="molecule type" value="Genomic_DNA"/>
</dbReference>
<name>A0ABU9VNT9_9BACI</name>
<organism evidence="1 2">
    <name type="scientific">Alkalicoccobacillus gibsonii</name>
    <dbReference type="NCBI Taxonomy" id="79881"/>
    <lineage>
        <taxon>Bacteria</taxon>
        <taxon>Bacillati</taxon>
        <taxon>Bacillota</taxon>
        <taxon>Bacilli</taxon>
        <taxon>Bacillales</taxon>
        <taxon>Bacillaceae</taxon>
        <taxon>Alkalicoccobacillus</taxon>
    </lineage>
</organism>
<proteinExistence type="predicted"/>
<sequence>MEEFDPRNHSYAFRLTEKSCFALANNGICSLKLSSTDAQRIRKNERVDPKASVMYCRELKDEIEDSDYLNKAFPIEIIKNNCEHHSFMNGQHRTCIAKQTGMKTLNVIYQVADYQCPYCLGTHANVIIDDKELYKAGGN</sequence>
<comment type="caution">
    <text evidence="1">The sequence shown here is derived from an EMBL/GenBank/DDBJ whole genome shotgun (WGS) entry which is preliminary data.</text>
</comment>
<gene>
    <name evidence="1" type="ORF">MKY91_20565</name>
</gene>
<accession>A0ABU9VNT9</accession>
<protein>
    <recommendedName>
        <fullName evidence="3">ParB/Sulfiredoxin domain-containing protein</fullName>
    </recommendedName>
</protein>
<evidence type="ECO:0008006" key="3">
    <source>
        <dbReference type="Google" id="ProtNLM"/>
    </source>
</evidence>
<evidence type="ECO:0000313" key="2">
    <source>
        <dbReference type="Proteomes" id="UP001418796"/>
    </source>
</evidence>